<organism evidence="2 3">
    <name type="scientific">Azohydromonas caseinilytica</name>
    <dbReference type="NCBI Taxonomy" id="2728836"/>
    <lineage>
        <taxon>Bacteria</taxon>
        <taxon>Pseudomonadati</taxon>
        <taxon>Pseudomonadota</taxon>
        <taxon>Betaproteobacteria</taxon>
        <taxon>Burkholderiales</taxon>
        <taxon>Sphaerotilaceae</taxon>
        <taxon>Azohydromonas</taxon>
    </lineage>
</organism>
<evidence type="ECO:0000313" key="3">
    <source>
        <dbReference type="Proteomes" id="UP000574067"/>
    </source>
</evidence>
<dbReference type="SUPFAM" id="SSF52218">
    <property type="entry name" value="Flavoproteins"/>
    <property type="match status" value="1"/>
</dbReference>
<reference evidence="2 3" key="1">
    <citation type="submission" date="2020-04" db="EMBL/GenBank/DDBJ databases">
        <title>Azohydromonas sp. isolated from soil.</title>
        <authorList>
            <person name="Dahal R.H."/>
        </authorList>
    </citation>
    <scope>NUCLEOTIDE SEQUENCE [LARGE SCALE GENOMIC DNA]</scope>
    <source>
        <strain evidence="2 3">G-1-1-14</strain>
    </source>
</reference>
<dbReference type="EMBL" id="JABBFW010000001">
    <property type="protein sequence ID" value="NML13563.1"/>
    <property type="molecule type" value="Genomic_DNA"/>
</dbReference>
<dbReference type="GO" id="GO:0010181">
    <property type="term" value="F:FMN binding"/>
    <property type="evidence" value="ECO:0007669"/>
    <property type="project" value="TreeGrafter"/>
</dbReference>
<dbReference type="PANTHER" id="PTHR30543:SF21">
    <property type="entry name" value="NAD(P)H-DEPENDENT FMN REDUCTASE LOT6"/>
    <property type="match status" value="1"/>
</dbReference>
<dbReference type="InterPro" id="IPR050712">
    <property type="entry name" value="NAD(P)H-dep_reductase"/>
</dbReference>
<dbReference type="InterPro" id="IPR005025">
    <property type="entry name" value="FMN_Rdtase-like_dom"/>
</dbReference>
<proteinExistence type="predicted"/>
<sequence length="189" mass="20708">MADPHPIAVIVGSLRKGSYNRLVAQALIQLAQPALQLRLLEIGKLPLYNQDLEGGDLTPPQPWTDFREALRPMHGVIFVTPEYNRGVPAALKNAIDVGSRPYGAAAWTGKPAAIISASPGAMGGFGANHQLRQSLVFLDMPPLQQPECYLSHIDKAFGPDGQLGDERLRGLLQKLLRTFEHWVECHHGH</sequence>
<dbReference type="InterPro" id="IPR029039">
    <property type="entry name" value="Flavoprotein-like_sf"/>
</dbReference>
<dbReference type="AlphaFoldDB" id="A0A848F5B7"/>
<dbReference type="GO" id="GO:0016491">
    <property type="term" value="F:oxidoreductase activity"/>
    <property type="evidence" value="ECO:0007669"/>
    <property type="project" value="InterPro"/>
</dbReference>
<evidence type="ECO:0000259" key="1">
    <source>
        <dbReference type="Pfam" id="PF03358"/>
    </source>
</evidence>
<evidence type="ECO:0000313" key="2">
    <source>
        <dbReference type="EMBL" id="NML13563.1"/>
    </source>
</evidence>
<dbReference type="Pfam" id="PF03358">
    <property type="entry name" value="FMN_red"/>
    <property type="match status" value="1"/>
</dbReference>
<dbReference type="RefSeq" id="WP_169158478.1">
    <property type="nucleotide sequence ID" value="NZ_JABBFW010000001.1"/>
</dbReference>
<keyword evidence="3" id="KW-1185">Reference proteome</keyword>
<feature type="domain" description="NADPH-dependent FMN reductase-like" evidence="1">
    <location>
        <begin position="7"/>
        <end position="152"/>
    </location>
</feature>
<dbReference type="PANTHER" id="PTHR30543">
    <property type="entry name" value="CHROMATE REDUCTASE"/>
    <property type="match status" value="1"/>
</dbReference>
<name>A0A848F5B7_9BURK</name>
<accession>A0A848F5B7</accession>
<protein>
    <submittedName>
        <fullName evidence="2">NAD(P)H-dependent oxidoreductase</fullName>
    </submittedName>
</protein>
<gene>
    <name evidence="2" type="ORF">HHL10_01030</name>
</gene>
<dbReference type="Proteomes" id="UP000574067">
    <property type="component" value="Unassembled WGS sequence"/>
</dbReference>
<comment type="caution">
    <text evidence="2">The sequence shown here is derived from an EMBL/GenBank/DDBJ whole genome shotgun (WGS) entry which is preliminary data.</text>
</comment>
<dbReference type="GO" id="GO:0005829">
    <property type="term" value="C:cytosol"/>
    <property type="evidence" value="ECO:0007669"/>
    <property type="project" value="TreeGrafter"/>
</dbReference>
<dbReference type="Gene3D" id="3.40.50.360">
    <property type="match status" value="1"/>
</dbReference>